<feature type="transmembrane region" description="Helical" evidence="1">
    <location>
        <begin position="136"/>
        <end position="154"/>
    </location>
</feature>
<evidence type="ECO:0000313" key="2">
    <source>
        <dbReference type="EMBL" id="ETO21810.1"/>
    </source>
</evidence>
<organism evidence="2 3">
    <name type="scientific">Reticulomyxa filosa</name>
    <dbReference type="NCBI Taxonomy" id="46433"/>
    <lineage>
        <taxon>Eukaryota</taxon>
        <taxon>Sar</taxon>
        <taxon>Rhizaria</taxon>
        <taxon>Retaria</taxon>
        <taxon>Foraminifera</taxon>
        <taxon>Monothalamids</taxon>
        <taxon>Reticulomyxidae</taxon>
        <taxon>Reticulomyxa</taxon>
    </lineage>
</organism>
<keyword evidence="1" id="KW-0472">Membrane</keyword>
<comment type="caution">
    <text evidence="2">The sequence shown here is derived from an EMBL/GenBank/DDBJ whole genome shotgun (WGS) entry which is preliminary data.</text>
</comment>
<gene>
    <name evidence="2" type="ORF">RFI_15393</name>
</gene>
<reference evidence="2 3" key="1">
    <citation type="journal article" date="2013" name="Curr. Biol.">
        <title>The Genome of the Foraminiferan Reticulomyxa filosa.</title>
        <authorList>
            <person name="Glockner G."/>
            <person name="Hulsmann N."/>
            <person name="Schleicher M."/>
            <person name="Noegel A.A."/>
            <person name="Eichinger L."/>
            <person name="Gallinger C."/>
            <person name="Pawlowski J."/>
            <person name="Sierra R."/>
            <person name="Euteneuer U."/>
            <person name="Pillet L."/>
            <person name="Moustafa A."/>
            <person name="Platzer M."/>
            <person name="Groth M."/>
            <person name="Szafranski K."/>
            <person name="Schliwa M."/>
        </authorList>
    </citation>
    <scope>NUCLEOTIDE SEQUENCE [LARGE SCALE GENOMIC DNA]</scope>
</reference>
<keyword evidence="1" id="KW-1133">Transmembrane helix</keyword>
<evidence type="ECO:0000313" key="3">
    <source>
        <dbReference type="Proteomes" id="UP000023152"/>
    </source>
</evidence>
<sequence length="187" mass="22002">MHFVQRSFVSNRIVKDQEMTEEIALAGPLKWLFFLVQYGEEEQTRKQKTKNSNILVNDEDEARSFDEENGSKSIVLDARKHHHRPWSIKVTSGLESIRWVVNRVLLFRPFFFFGFVPGKVPFDPLKYVYDCSIADLIFFVAVVAFFIQNTFQFVTKDAKQKYGRYFFKQSFTTTMITAAKKRGRRCT</sequence>
<keyword evidence="3" id="KW-1185">Reference proteome</keyword>
<feature type="transmembrane region" description="Helical" evidence="1">
    <location>
        <begin position="99"/>
        <end position="116"/>
    </location>
</feature>
<evidence type="ECO:0000256" key="1">
    <source>
        <dbReference type="SAM" id="Phobius"/>
    </source>
</evidence>
<dbReference type="AlphaFoldDB" id="X6N6A1"/>
<keyword evidence="1" id="KW-0812">Transmembrane</keyword>
<protein>
    <submittedName>
        <fullName evidence="2">Uncharacterized protein</fullName>
    </submittedName>
</protein>
<name>X6N6A1_RETFI</name>
<dbReference type="Proteomes" id="UP000023152">
    <property type="component" value="Unassembled WGS sequence"/>
</dbReference>
<dbReference type="EMBL" id="ASPP01011276">
    <property type="protein sequence ID" value="ETO21810.1"/>
    <property type="molecule type" value="Genomic_DNA"/>
</dbReference>
<accession>X6N6A1</accession>
<proteinExistence type="predicted"/>